<gene>
    <name evidence="2" type="ORF">A9306_03315</name>
</gene>
<dbReference type="Pfam" id="PF07963">
    <property type="entry name" value="N_methyl"/>
    <property type="match status" value="1"/>
</dbReference>
<reference evidence="2 3" key="1">
    <citation type="submission" date="2016-06" db="EMBL/GenBank/DDBJ databases">
        <title>Draft genome of Moraxella atlantae CCUG 59586.</title>
        <authorList>
            <person name="Salva-Serra F."/>
            <person name="Engstrom-Jakobsson H."/>
            <person name="Thorell K."/>
            <person name="Gonzales-Siles L."/>
            <person name="Karlsson R."/>
            <person name="Boulund F."/>
            <person name="Engstrand L."/>
            <person name="Kristiansson E."/>
            <person name="Moore E."/>
        </authorList>
    </citation>
    <scope>NUCLEOTIDE SEQUENCE [LARGE SCALE GENOMIC DNA]</scope>
    <source>
        <strain evidence="2 3">CCUG 59586</strain>
    </source>
</reference>
<sequence>MKSQQGIGLIEVLVALLLLAVAVLGFSAMQITAIKATDETILRSQALSLMRGGAEMMRANPDGITSFRDALNATETSITVDDDTITKDSCVTAGTTLKSCTVNQLAARDALALKAQAGQSGVKVSADICPATTTGQPLTCLIAAWGNTEPSFGTAANDCMKETGDYNIGVSCFVMEAY</sequence>
<evidence type="ECO:0000313" key="2">
    <source>
        <dbReference type="EMBL" id="OBX84286.1"/>
    </source>
</evidence>
<dbReference type="AlphaFoldDB" id="A0A1B8QL34"/>
<organism evidence="2 3">
    <name type="scientific">Faucicola atlantae</name>
    <dbReference type="NCBI Taxonomy" id="34059"/>
    <lineage>
        <taxon>Bacteria</taxon>
        <taxon>Pseudomonadati</taxon>
        <taxon>Pseudomonadota</taxon>
        <taxon>Gammaproteobacteria</taxon>
        <taxon>Moraxellales</taxon>
        <taxon>Moraxellaceae</taxon>
        <taxon>Faucicola</taxon>
    </lineage>
</organism>
<evidence type="ECO:0000259" key="1">
    <source>
        <dbReference type="Pfam" id="PF22150"/>
    </source>
</evidence>
<name>A0A1B8QL34_9GAMM</name>
<accession>A0A1B8QL34</accession>
<feature type="domain" description="Type IV pilin Tt1218-like" evidence="1">
    <location>
        <begin position="28"/>
        <end position="110"/>
    </location>
</feature>
<comment type="caution">
    <text evidence="2">The sequence shown here is derived from an EMBL/GenBank/DDBJ whole genome shotgun (WGS) entry which is preliminary data.</text>
</comment>
<evidence type="ECO:0000313" key="3">
    <source>
        <dbReference type="Proteomes" id="UP000092616"/>
    </source>
</evidence>
<keyword evidence="3" id="KW-1185">Reference proteome</keyword>
<protein>
    <submittedName>
        <fullName evidence="2">Type IV pilus modification protein PilV</fullName>
    </submittedName>
</protein>
<dbReference type="InterPro" id="IPR012902">
    <property type="entry name" value="N_methyl_site"/>
</dbReference>
<dbReference type="Proteomes" id="UP000092616">
    <property type="component" value="Unassembled WGS sequence"/>
</dbReference>
<dbReference type="Pfam" id="PF22150">
    <property type="entry name" value="Tt1218-like"/>
    <property type="match status" value="1"/>
</dbReference>
<dbReference type="NCBIfam" id="TIGR02523">
    <property type="entry name" value="type_IV_pilV"/>
    <property type="match status" value="1"/>
</dbReference>
<proteinExistence type="predicted"/>
<dbReference type="InterPro" id="IPR013362">
    <property type="entry name" value="Pilus_4_PilV"/>
</dbReference>
<dbReference type="EMBL" id="LZNA01000006">
    <property type="protein sequence ID" value="OBX84286.1"/>
    <property type="molecule type" value="Genomic_DNA"/>
</dbReference>
<dbReference type="RefSeq" id="WP_067334252.1">
    <property type="nucleotide sequence ID" value="NZ_LZNA01000006.1"/>
</dbReference>
<dbReference type="InterPro" id="IPR054402">
    <property type="entry name" value="Tt1218-like_dom"/>
</dbReference>